<dbReference type="AlphaFoldDB" id="X1KH77"/>
<sequence length="407" mass="44756">GEKKLAKIVGATNVNHNPATLEEYAGDMSFVKPIKPDYVVKPRNAKDIDKLVNLAKETLTPLVPVSSGAPHFRGDTTPGIGGAVIVDLSGMKKIIRVDRMNRVAMVEPGVTFAELIPAVAREGLRLNMPLLPRKSKSVIGSMLEREPVVMPKYHWDISDPLACVEVIFGTGEMFRTGAAAGPGTIEEQWAVGASQKEAAGPAQVSWHRLIQGAQGTMGIVTWASLRCELLPSIEEPFLVSSSQLDKLLELVHWLTRLQLVNECFILNNINLAAIMAKKFPDDYQDIKDSLPPWTLFFNIAGYEYLPEKRVSYQIKDTTDIAQRTGLEPVGAVSRVSALELLKAVQRPSREPYWKLRCQGGCHDIFFITINDKLPGLISAMYDMANEAGYPASDMGVYLQPIVQGVNC</sequence>
<organism evidence="3">
    <name type="scientific">marine sediment metagenome</name>
    <dbReference type="NCBI Taxonomy" id="412755"/>
    <lineage>
        <taxon>unclassified sequences</taxon>
        <taxon>metagenomes</taxon>
        <taxon>ecological metagenomes</taxon>
    </lineage>
</organism>
<evidence type="ECO:0000259" key="2">
    <source>
        <dbReference type="PROSITE" id="PS51387"/>
    </source>
</evidence>
<dbReference type="EMBL" id="BARV01007299">
    <property type="protein sequence ID" value="GAI06033.1"/>
    <property type="molecule type" value="Genomic_DNA"/>
</dbReference>
<dbReference type="GO" id="GO:0008720">
    <property type="term" value="F:D-lactate dehydrogenase (NAD+) activity"/>
    <property type="evidence" value="ECO:0007669"/>
    <property type="project" value="TreeGrafter"/>
</dbReference>
<dbReference type="GO" id="GO:0004458">
    <property type="term" value="F:D-lactate dehydrogenase (cytochrome) activity"/>
    <property type="evidence" value="ECO:0007669"/>
    <property type="project" value="TreeGrafter"/>
</dbReference>
<feature type="non-terminal residue" evidence="3">
    <location>
        <position position="1"/>
    </location>
</feature>
<dbReference type="Gene3D" id="3.30.43.10">
    <property type="entry name" value="Uridine Diphospho-n-acetylenolpyruvylglucosamine Reductase, domain 2"/>
    <property type="match status" value="1"/>
</dbReference>
<dbReference type="PANTHER" id="PTHR11748">
    <property type="entry name" value="D-LACTATE DEHYDROGENASE"/>
    <property type="match status" value="1"/>
</dbReference>
<feature type="non-terminal residue" evidence="3">
    <location>
        <position position="407"/>
    </location>
</feature>
<protein>
    <recommendedName>
        <fullName evidence="2">FAD-binding PCMH-type domain-containing protein</fullName>
    </recommendedName>
</protein>
<dbReference type="InterPro" id="IPR016169">
    <property type="entry name" value="FAD-bd_PCMH_sub2"/>
</dbReference>
<evidence type="ECO:0000313" key="3">
    <source>
        <dbReference type="EMBL" id="GAI06033.1"/>
    </source>
</evidence>
<dbReference type="SUPFAM" id="SSF56176">
    <property type="entry name" value="FAD-binding/transporter-associated domain-like"/>
    <property type="match status" value="1"/>
</dbReference>
<dbReference type="Pfam" id="PF01565">
    <property type="entry name" value="FAD_binding_4"/>
    <property type="match status" value="1"/>
</dbReference>
<dbReference type="GO" id="GO:0071949">
    <property type="term" value="F:FAD binding"/>
    <property type="evidence" value="ECO:0007669"/>
    <property type="project" value="InterPro"/>
</dbReference>
<dbReference type="PANTHER" id="PTHR11748:SF111">
    <property type="entry name" value="D-LACTATE DEHYDROGENASE, MITOCHONDRIAL-RELATED"/>
    <property type="match status" value="1"/>
</dbReference>
<dbReference type="Gene3D" id="3.30.465.10">
    <property type="match status" value="1"/>
</dbReference>
<dbReference type="InterPro" id="IPR016166">
    <property type="entry name" value="FAD-bd_PCMH"/>
</dbReference>
<reference evidence="3" key="1">
    <citation type="journal article" date="2014" name="Front. Microbiol.">
        <title>High frequency of phylogenetically diverse reductive dehalogenase-homologous genes in deep subseafloor sedimentary metagenomes.</title>
        <authorList>
            <person name="Kawai M."/>
            <person name="Futagami T."/>
            <person name="Toyoda A."/>
            <person name="Takaki Y."/>
            <person name="Nishi S."/>
            <person name="Hori S."/>
            <person name="Arai W."/>
            <person name="Tsubouchi T."/>
            <person name="Morono Y."/>
            <person name="Uchiyama I."/>
            <person name="Ito T."/>
            <person name="Fujiyama A."/>
            <person name="Inagaki F."/>
            <person name="Takami H."/>
        </authorList>
    </citation>
    <scope>NUCLEOTIDE SEQUENCE</scope>
    <source>
        <strain evidence="3">Expedition CK06-06</strain>
    </source>
</reference>
<proteinExistence type="inferred from homology"/>
<evidence type="ECO:0000256" key="1">
    <source>
        <dbReference type="ARBA" id="ARBA00008000"/>
    </source>
</evidence>
<dbReference type="PROSITE" id="PS51387">
    <property type="entry name" value="FAD_PCMH"/>
    <property type="match status" value="1"/>
</dbReference>
<gene>
    <name evidence="3" type="ORF">S06H3_14889</name>
</gene>
<comment type="caution">
    <text evidence="3">The sequence shown here is derived from an EMBL/GenBank/DDBJ whole genome shotgun (WGS) entry which is preliminary data.</text>
</comment>
<dbReference type="InterPro" id="IPR006094">
    <property type="entry name" value="Oxid_FAD_bind_N"/>
</dbReference>
<dbReference type="GO" id="GO:1903457">
    <property type="term" value="P:lactate catabolic process"/>
    <property type="evidence" value="ECO:0007669"/>
    <property type="project" value="TreeGrafter"/>
</dbReference>
<dbReference type="InterPro" id="IPR036318">
    <property type="entry name" value="FAD-bd_PCMH-like_sf"/>
</dbReference>
<comment type="similarity">
    <text evidence="1">Belongs to the FAD-binding oxidoreductase/transferase type 4 family.</text>
</comment>
<name>X1KH77_9ZZZZ</name>
<feature type="domain" description="FAD-binding PCMH-type" evidence="2">
    <location>
        <begin position="31"/>
        <end position="230"/>
    </location>
</feature>
<dbReference type="InterPro" id="IPR016167">
    <property type="entry name" value="FAD-bd_PCMH_sub1"/>
</dbReference>
<accession>X1KH77</accession>